<dbReference type="PANTHER" id="PTHR39600:SF1">
    <property type="entry name" value="PEPTIDASE INHIBITOR I78 FAMILY PROTEIN"/>
    <property type="match status" value="1"/>
</dbReference>
<dbReference type="OrthoDB" id="10013825at2759"/>
<reference evidence="4" key="1">
    <citation type="journal article" date="2020" name="Stud. Mycol.">
        <title>101 Dothideomycetes genomes: a test case for predicting lifestyles and emergence of pathogens.</title>
        <authorList>
            <person name="Haridas S."/>
            <person name="Albert R."/>
            <person name="Binder M."/>
            <person name="Bloem J."/>
            <person name="Labutti K."/>
            <person name="Salamov A."/>
            <person name="Andreopoulos B."/>
            <person name="Baker S."/>
            <person name="Barry K."/>
            <person name="Bills G."/>
            <person name="Bluhm B."/>
            <person name="Cannon C."/>
            <person name="Castanera R."/>
            <person name="Culley D."/>
            <person name="Daum C."/>
            <person name="Ezra D."/>
            <person name="Gonzalez J."/>
            <person name="Henrissat B."/>
            <person name="Kuo A."/>
            <person name="Liang C."/>
            <person name="Lipzen A."/>
            <person name="Lutzoni F."/>
            <person name="Magnuson J."/>
            <person name="Mondo S."/>
            <person name="Nolan M."/>
            <person name="Ohm R."/>
            <person name="Pangilinan J."/>
            <person name="Park H.-J."/>
            <person name="Ramirez L."/>
            <person name="Alfaro M."/>
            <person name="Sun H."/>
            <person name="Tritt A."/>
            <person name="Yoshinaga Y."/>
            <person name="Zwiers L.-H."/>
            <person name="Turgeon B."/>
            <person name="Goodwin S."/>
            <person name="Spatafora J."/>
            <person name="Crous P."/>
            <person name="Grigoriev I."/>
        </authorList>
    </citation>
    <scope>NUCLEOTIDE SEQUENCE</scope>
    <source>
        <strain evidence="4">CBS 109.77</strain>
    </source>
</reference>
<dbReference type="AlphaFoldDB" id="A0A6A6XKY2"/>
<comment type="similarity">
    <text evidence="1">Belongs to the protease inhibitor I13 (potato type I serine protease inhibitor) family.</text>
</comment>
<keyword evidence="3" id="KW-0722">Serine protease inhibitor</keyword>
<dbReference type="EMBL" id="MU001812">
    <property type="protein sequence ID" value="KAF2797206.1"/>
    <property type="molecule type" value="Genomic_DNA"/>
</dbReference>
<protein>
    <recommendedName>
        <fullName evidence="6">Proteinase inhibitor I78</fullName>
    </recommendedName>
</protein>
<gene>
    <name evidence="4" type="ORF">K505DRAFT_322765</name>
</gene>
<evidence type="ECO:0000313" key="4">
    <source>
        <dbReference type="EMBL" id="KAF2797206.1"/>
    </source>
</evidence>
<accession>A0A6A6XKY2</accession>
<keyword evidence="5" id="KW-1185">Reference proteome</keyword>
<evidence type="ECO:0000313" key="5">
    <source>
        <dbReference type="Proteomes" id="UP000799757"/>
    </source>
</evidence>
<organism evidence="4 5">
    <name type="scientific">Melanomma pulvis-pyrius CBS 109.77</name>
    <dbReference type="NCBI Taxonomy" id="1314802"/>
    <lineage>
        <taxon>Eukaryota</taxon>
        <taxon>Fungi</taxon>
        <taxon>Dikarya</taxon>
        <taxon>Ascomycota</taxon>
        <taxon>Pezizomycotina</taxon>
        <taxon>Dothideomycetes</taxon>
        <taxon>Pleosporomycetidae</taxon>
        <taxon>Pleosporales</taxon>
        <taxon>Melanommataceae</taxon>
        <taxon>Melanomma</taxon>
    </lineage>
</organism>
<name>A0A6A6XKY2_9PLEO</name>
<dbReference type="PANTHER" id="PTHR39600">
    <property type="entry name" value="PEPTIDASE INHIBITOR I78 FAMILY PROTEIN"/>
    <property type="match status" value="1"/>
</dbReference>
<evidence type="ECO:0000256" key="2">
    <source>
        <dbReference type="ARBA" id="ARBA00022690"/>
    </source>
</evidence>
<sequence length="80" mass="8711">MPLVVPGLQSNSAGASDDWQSKLVGKKLGDAHDEVTFAKQDLPASHRVIRPDSMSTMDFRPERVNIHVDGEGTVRKVVKG</sequence>
<dbReference type="SUPFAM" id="SSF54654">
    <property type="entry name" value="CI-2 family of serine protease inhibitors"/>
    <property type="match status" value="1"/>
</dbReference>
<dbReference type="InterPro" id="IPR036354">
    <property type="entry name" value="Prot_inh_pot1_sf"/>
</dbReference>
<keyword evidence="2" id="KW-0646">Protease inhibitor</keyword>
<evidence type="ECO:0008006" key="6">
    <source>
        <dbReference type="Google" id="ProtNLM"/>
    </source>
</evidence>
<dbReference type="GO" id="GO:0004867">
    <property type="term" value="F:serine-type endopeptidase inhibitor activity"/>
    <property type="evidence" value="ECO:0007669"/>
    <property type="project" value="UniProtKB-KW"/>
</dbReference>
<proteinExistence type="inferred from homology"/>
<evidence type="ECO:0000256" key="3">
    <source>
        <dbReference type="ARBA" id="ARBA00022900"/>
    </source>
</evidence>
<dbReference type="Gene3D" id="3.30.10.10">
    <property type="entry name" value="Trypsin Inhibitor V, subunit A"/>
    <property type="match status" value="1"/>
</dbReference>
<evidence type="ECO:0000256" key="1">
    <source>
        <dbReference type="ARBA" id="ARBA00008210"/>
    </source>
</evidence>
<dbReference type="InterPro" id="IPR021719">
    <property type="entry name" value="Prot_inh_I78"/>
</dbReference>
<dbReference type="Pfam" id="PF11720">
    <property type="entry name" value="Inhibitor_I78"/>
    <property type="match status" value="1"/>
</dbReference>
<dbReference type="Proteomes" id="UP000799757">
    <property type="component" value="Unassembled WGS sequence"/>
</dbReference>